<name>A0A2T3YRA1_TRIA4</name>
<dbReference type="Gene3D" id="3.80.20.20">
    <property type="entry name" value="Receptor L-domain"/>
    <property type="match status" value="1"/>
</dbReference>
<feature type="signal peptide" evidence="1">
    <location>
        <begin position="1"/>
        <end position="18"/>
    </location>
</feature>
<gene>
    <name evidence="2" type="ORF">M441DRAFT_154161</name>
</gene>
<evidence type="ECO:0008006" key="4">
    <source>
        <dbReference type="Google" id="ProtNLM"/>
    </source>
</evidence>
<dbReference type="AlphaFoldDB" id="A0A2T3YRA1"/>
<protein>
    <recommendedName>
        <fullName evidence="4">Receptor L-domain domain-containing protein</fullName>
    </recommendedName>
</protein>
<dbReference type="InterPro" id="IPR036941">
    <property type="entry name" value="Rcpt_L-dom_sf"/>
</dbReference>
<sequence length="365" mass="39154">MRRCAVVFSLCMAPRAFAAQCGSATIYSAADADTLRKSCSTVDGTITLQASLNENISLDGVQVITGNLTGEDCAMVSVTGPSPANSSITLLSSTLTTIHGDLNLGCIPALANVSLPNLKTVYGGFDIVDFDNLTYLDITNLESVGYFHTRIPTLRTMLHNELRNVTGAHGSKRVYVEQTSLASVDSLFRNPLDIGDSLAGVVLDAWTLKRLTNFTFGFSRAGSLSVGGVGNLSVTLGGPETTSMKLTNLTFQSGVAELARNSKLANLTIDSVLLDGNNNFTDLLLPVDSMSNLLVGDEETLARLELPPQAINYTNFSFTAQNCRNLNLSSQFATNADGTTRQTWYWPQKDMNDIYVDGDVAMAFL</sequence>
<proteinExistence type="predicted"/>
<organism evidence="2 3">
    <name type="scientific">Trichoderma asperellum (strain ATCC 204424 / CBS 433.97 / NBRC 101777)</name>
    <dbReference type="NCBI Taxonomy" id="1042311"/>
    <lineage>
        <taxon>Eukaryota</taxon>
        <taxon>Fungi</taxon>
        <taxon>Dikarya</taxon>
        <taxon>Ascomycota</taxon>
        <taxon>Pezizomycotina</taxon>
        <taxon>Sordariomycetes</taxon>
        <taxon>Hypocreomycetidae</taxon>
        <taxon>Hypocreales</taxon>
        <taxon>Hypocreaceae</taxon>
        <taxon>Trichoderma</taxon>
    </lineage>
</organism>
<keyword evidence="1" id="KW-0732">Signal</keyword>
<accession>A0A2T3YRA1</accession>
<dbReference type="EMBL" id="KZ679281">
    <property type="protein sequence ID" value="PTB35092.1"/>
    <property type="molecule type" value="Genomic_DNA"/>
</dbReference>
<dbReference type="Proteomes" id="UP000240493">
    <property type="component" value="Unassembled WGS sequence"/>
</dbReference>
<dbReference type="OrthoDB" id="536881at2759"/>
<evidence type="ECO:0000256" key="1">
    <source>
        <dbReference type="SAM" id="SignalP"/>
    </source>
</evidence>
<feature type="chain" id="PRO_5015667250" description="Receptor L-domain domain-containing protein" evidence="1">
    <location>
        <begin position="19"/>
        <end position="365"/>
    </location>
</feature>
<evidence type="ECO:0000313" key="2">
    <source>
        <dbReference type="EMBL" id="PTB35092.1"/>
    </source>
</evidence>
<reference evidence="2 3" key="1">
    <citation type="submission" date="2016-07" db="EMBL/GenBank/DDBJ databases">
        <title>Multiple horizontal gene transfer events from other fungi enriched the ability of initially mycotrophic Trichoderma (Ascomycota) to feed on dead plant biomass.</title>
        <authorList>
            <consortium name="DOE Joint Genome Institute"/>
            <person name="Aerts A."/>
            <person name="Atanasova L."/>
            <person name="Chenthamara K."/>
            <person name="Zhang J."/>
            <person name="Grujic M."/>
            <person name="Henrissat B."/>
            <person name="Kuo A."/>
            <person name="Salamov A."/>
            <person name="Lipzen A."/>
            <person name="Labutti K."/>
            <person name="Barry K."/>
            <person name="Miao Y."/>
            <person name="Rahimi M.J."/>
            <person name="Shen Q."/>
            <person name="Grigoriev I.V."/>
            <person name="Kubicek C.P."/>
            <person name="Druzhinina I.S."/>
        </authorList>
    </citation>
    <scope>NUCLEOTIDE SEQUENCE [LARGE SCALE GENOMIC DNA]</scope>
    <source>
        <strain evidence="2 3">CBS 433.97</strain>
    </source>
</reference>
<keyword evidence="3" id="KW-1185">Reference proteome</keyword>
<evidence type="ECO:0000313" key="3">
    <source>
        <dbReference type="Proteomes" id="UP000240493"/>
    </source>
</evidence>
<dbReference type="SUPFAM" id="SSF52058">
    <property type="entry name" value="L domain-like"/>
    <property type="match status" value="1"/>
</dbReference>